<keyword evidence="13" id="KW-1185">Reference proteome</keyword>
<dbReference type="PANTHER" id="PTHR43884:SF12">
    <property type="entry name" value="ISOVALERYL-COA DEHYDROGENASE, MITOCHONDRIAL-RELATED"/>
    <property type="match status" value="1"/>
</dbReference>
<comment type="pathway">
    <text evidence="2">Amino-acid degradation; L-valine degradation.</text>
</comment>
<dbReference type="Gene3D" id="2.40.110.10">
    <property type="entry name" value="Butyryl-CoA Dehydrogenase, subunit A, domain 2"/>
    <property type="match status" value="1"/>
</dbReference>
<comment type="cofactor">
    <cofactor evidence="1 8">
        <name>FAD</name>
        <dbReference type="ChEBI" id="CHEBI:57692"/>
    </cofactor>
</comment>
<dbReference type="OrthoDB" id="9775090at2"/>
<evidence type="ECO:0000256" key="8">
    <source>
        <dbReference type="RuleBase" id="RU362125"/>
    </source>
</evidence>
<dbReference type="InterPro" id="IPR013786">
    <property type="entry name" value="AcylCoA_DH/ox_N"/>
</dbReference>
<dbReference type="GO" id="GO:0050660">
    <property type="term" value="F:flavin adenine dinucleotide binding"/>
    <property type="evidence" value="ECO:0007669"/>
    <property type="project" value="InterPro"/>
</dbReference>
<evidence type="ECO:0000256" key="7">
    <source>
        <dbReference type="ARBA" id="ARBA00023002"/>
    </source>
</evidence>
<dbReference type="GO" id="GO:0003995">
    <property type="term" value="F:acyl-CoA dehydrogenase activity"/>
    <property type="evidence" value="ECO:0007669"/>
    <property type="project" value="TreeGrafter"/>
</dbReference>
<dbReference type="RefSeq" id="WP_090269488.1">
    <property type="nucleotide sequence ID" value="NZ_FOEP01000005.1"/>
</dbReference>
<dbReference type="FunFam" id="1.20.140.10:FF:000001">
    <property type="entry name" value="Acyl-CoA dehydrogenase"/>
    <property type="match status" value="1"/>
</dbReference>
<evidence type="ECO:0000256" key="5">
    <source>
        <dbReference type="ARBA" id="ARBA00022630"/>
    </source>
</evidence>
<evidence type="ECO:0000256" key="1">
    <source>
        <dbReference type="ARBA" id="ARBA00001974"/>
    </source>
</evidence>
<dbReference type="SUPFAM" id="SSF56645">
    <property type="entry name" value="Acyl-CoA dehydrogenase NM domain-like"/>
    <property type="match status" value="1"/>
</dbReference>
<organism evidence="12 13">
    <name type="scientific">Thalassovita taeanensis</name>
    <dbReference type="NCBI Taxonomy" id="657014"/>
    <lineage>
        <taxon>Bacteria</taxon>
        <taxon>Pseudomonadati</taxon>
        <taxon>Pseudomonadota</taxon>
        <taxon>Alphaproteobacteria</taxon>
        <taxon>Rhodobacterales</taxon>
        <taxon>Roseobacteraceae</taxon>
        <taxon>Thalassovita</taxon>
    </lineage>
</organism>
<feature type="domain" description="Acyl-CoA dehydrogenase/oxidase C-terminal" evidence="9">
    <location>
        <begin position="239"/>
        <end position="385"/>
    </location>
</feature>
<feature type="domain" description="Acyl-CoA dehydrogenase/oxidase N-terminal" evidence="11">
    <location>
        <begin position="14"/>
        <end position="126"/>
    </location>
</feature>
<evidence type="ECO:0000259" key="11">
    <source>
        <dbReference type="Pfam" id="PF02771"/>
    </source>
</evidence>
<evidence type="ECO:0000256" key="2">
    <source>
        <dbReference type="ARBA" id="ARBA00005109"/>
    </source>
</evidence>
<reference evidence="12 13" key="1">
    <citation type="submission" date="2016-10" db="EMBL/GenBank/DDBJ databases">
        <authorList>
            <person name="de Groot N.N."/>
        </authorList>
    </citation>
    <scope>NUCLEOTIDE SEQUENCE [LARGE SCALE GENOMIC DNA]</scope>
    <source>
        <strain evidence="12 13">DSM 22007</strain>
    </source>
</reference>
<evidence type="ECO:0000313" key="12">
    <source>
        <dbReference type="EMBL" id="SEQ23554.1"/>
    </source>
</evidence>
<dbReference type="InterPro" id="IPR006091">
    <property type="entry name" value="Acyl-CoA_Oxase/DH_mid-dom"/>
</dbReference>
<dbReference type="InterPro" id="IPR046373">
    <property type="entry name" value="Acyl-CoA_Oxase/DH_mid-dom_sf"/>
</dbReference>
<evidence type="ECO:0000259" key="9">
    <source>
        <dbReference type="Pfam" id="PF00441"/>
    </source>
</evidence>
<gene>
    <name evidence="12" type="ORF">SAMN04488092_1055</name>
</gene>
<evidence type="ECO:0000256" key="4">
    <source>
        <dbReference type="ARBA" id="ARBA00022456"/>
    </source>
</evidence>
<evidence type="ECO:0000256" key="6">
    <source>
        <dbReference type="ARBA" id="ARBA00022827"/>
    </source>
</evidence>
<dbReference type="InterPro" id="IPR036250">
    <property type="entry name" value="AcylCo_DH-like_C"/>
</dbReference>
<dbReference type="AlphaFoldDB" id="A0A1H9ECU4"/>
<keyword evidence="6 8" id="KW-0274">FAD</keyword>
<sequence>MTTISFAEPIGLPDELLMMREQLRRFIEQTVLPNGEAWENEGMIPRSVFRSLGEMGLLGMRHPVEHGGTDMGPVASVLFAEELGRSTYGGVPASVLVHTDMSATHISRRGTEEQKLKYLPEFITGEKVAAIAVTEPGAGSDVARLKTRAVRDGDEYVINGSKIYITNGIYGDVYIIACRTDPEAKGSRGISLFIVEKGTPGLIIGKKLLKHGDLCSDTAELFFEDLRVPADNLLGDLHKGFYAIMDNFQNERLVLAGYSMGASMRAIELTIDHARLREVFGGTLWDLQATRQKLAMLATKVSAARSLTYHAAAMEAAGMDCTVEISQAKVLACEVHVEVVNSCLQLHGGMGYMRGTPIERMVRDARLQTIGGGATEVMLEEIAKRF</sequence>
<keyword evidence="7 8" id="KW-0560">Oxidoreductase</keyword>
<dbReference type="InterPro" id="IPR009100">
    <property type="entry name" value="AcylCoA_DH/oxidase_NM_dom_sf"/>
</dbReference>
<dbReference type="GO" id="GO:0009083">
    <property type="term" value="P:branched-chain amino acid catabolic process"/>
    <property type="evidence" value="ECO:0007669"/>
    <property type="project" value="UniProtKB-KW"/>
</dbReference>
<dbReference type="Gene3D" id="1.20.140.10">
    <property type="entry name" value="Butyryl-CoA Dehydrogenase, subunit A, domain 3"/>
    <property type="match status" value="1"/>
</dbReference>
<proteinExistence type="inferred from homology"/>
<dbReference type="Pfam" id="PF02770">
    <property type="entry name" value="Acyl-CoA_dh_M"/>
    <property type="match status" value="1"/>
</dbReference>
<evidence type="ECO:0000313" key="13">
    <source>
        <dbReference type="Proteomes" id="UP000198634"/>
    </source>
</evidence>
<dbReference type="Pfam" id="PF02771">
    <property type="entry name" value="Acyl-CoA_dh_N"/>
    <property type="match status" value="1"/>
</dbReference>
<feature type="domain" description="Acyl-CoA oxidase/dehydrogenase middle" evidence="10">
    <location>
        <begin position="130"/>
        <end position="225"/>
    </location>
</feature>
<dbReference type="FunFam" id="1.10.540.10:FF:000026">
    <property type="entry name" value="Acyl-CoA dehydrogenase medium chain"/>
    <property type="match status" value="1"/>
</dbReference>
<dbReference type="PANTHER" id="PTHR43884">
    <property type="entry name" value="ACYL-COA DEHYDROGENASE"/>
    <property type="match status" value="1"/>
</dbReference>
<dbReference type="InterPro" id="IPR009075">
    <property type="entry name" value="AcylCo_DH/oxidase_C"/>
</dbReference>
<evidence type="ECO:0000259" key="10">
    <source>
        <dbReference type="Pfam" id="PF02770"/>
    </source>
</evidence>
<dbReference type="InterPro" id="IPR037069">
    <property type="entry name" value="AcylCoA_DH/ox_N_sf"/>
</dbReference>
<dbReference type="FunFam" id="2.40.110.10:FF:000001">
    <property type="entry name" value="Acyl-CoA dehydrogenase, mitochondrial"/>
    <property type="match status" value="1"/>
</dbReference>
<protein>
    <submittedName>
        <fullName evidence="12">Acyl-CoA dehydrogenase</fullName>
    </submittedName>
</protein>
<dbReference type="STRING" id="657014.SAMN04488092_1055"/>
<keyword evidence="5 8" id="KW-0285">Flavoprotein</keyword>
<dbReference type="Proteomes" id="UP000198634">
    <property type="component" value="Unassembled WGS sequence"/>
</dbReference>
<dbReference type="Gene3D" id="1.10.540.10">
    <property type="entry name" value="Acyl-CoA dehydrogenase/oxidase, N-terminal domain"/>
    <property type="match status" value="1"/>
</dbReference>
<dbReference type="SUPFAM" id="SSF47203">
    <property type="entry name" value="Acyl-CoA dehydrogenase C-terminal domain-like"/>
    <property type="match status" value="1"/>
</dbReference>
<name>A0A1H9ECU4_9RHOB</name>
<keyword evidence="4" id="KW-0101">Branched-chain amino acid catabolism</keyword>
<evidence type="ECO:0000256" key="3">
    <source>
        <dbReference type="ARBA" id="ARBA00009347"/>
    </source>
</evidence>
<comment type="similarity">
    <text evidence="3 8">Belongs to the acyl-CoA dehydrogenase family.</text>
</comment>
<accession>A0A1H9ECU4</accession>
<dbReference type="EMBL" id="FOEP01000005">
    <property type="protein sequence ID" value="SEQ23554.1"/>
    <property type="molecule type" value="Genomic_DNA"/>
</dbReference>
<dbReference type="Pfam" id="PF00441">
    <property type="entry name" value="Acyl-CoA_dh_1"/>
    <property type="match status" value="1"/>
</dbReference>